<evidence type="ECO:0000313" key="3">
    <source>
        <dbReference type="Proteomes" id="UP000001012"/>
    </source>
</evidence>
<dbReference type="CDD" id="cd16279">
    <property type="entry name" value="metallo-hydrolase-like_MBL-fold"/>
    <property type="match status" value="1"/>
</dbReference>
<dbReference type="PANTHER" id="PTHR42663:SF6">
    <property type="entry name" value="HYDROLASE C777.06C-RELATED"/>
    <property type="match status" value="1"/>
</dbReference>
<proteinExistence type="predicted"/>
<evidence type="ECO:0000259" key="1">
    <source>
        <dbReference type="SMART" id="SM00849"/>
    </source>
</evidence>
<organism evidence="2 3">
    <name type="scientific">Chlamydia abortus (strain DSM 27085 / S26/3)</name>
    <name type="common">Chlamydophila abortus</name>
    <dbReference type="NCBI Taxonomy" id="218497"/>
    <lineage>
        <taxon>Bacteria</taxon>
        <taxon>Pseudomonadati</taxon>
        <taxon>Chlamydiota</taxon>
        <taxon>Chlamydiia</taxon>
        <taxon>Chlamydiales</taxon>
        <taxon>Chlamydiaceae</taxon>
        <taxon>Chlamydia/Chlamydophila group</taxon>
        <taxon>Chlamydia</taxon>
    </lineage>
</organism>
<dbReference type="Gene3D" id="3.60.15.10">
    <property type="entry name" value="Ribonuclease Z/Hydroxyacylglutathione hydrolase-like"/>
    <property type="match status" value="1"/>
</dbReference>
<dbReference type="SUPFAM" id="SSF56281">
    <property type="entry name" value="Metallo-hydrolase/oxidoreductase"/>
    <property type="match status" value="1"/>
</dbReference>
<gene>
    <name evidence="2" type="ordered locus">CAB258</name>
</gene>
<dbReference type="EMBL" id="CR848038">
    <property type="protein sequence ID" value="CAH63714.1"/>
    <property type="molecule type" value="Genomic_DNA"/>
</dbReference>
<dbReference type="InterPro" id="IPR036866">
    <property type="entry name" value="RibonucZ/Hydroxyglut_hydro"/>
</dbReference>
<dbReference type="KEGG" id="cab:CAB258"/>
<dbReference type="Proteomes" id="UP000001012">
    <property type="component" value="Chromosome"/>
</dbReference>
<dbReference type="AlphaFoldDB" id="Q5L6K8"/>
<accession>Q5L6K8</accession>
<dbReference type="GO" id="GO:0016787">
    <property type="term" value="F:hydrolase activity"/>
    <property type="evidence" value="ECO:0007669"/>
    <property type="project" value="UniProtKB-KW"/>
</dbReference>
<evidence type="ECO:0000313" key="2">
    <source>
        <dbReference type="EMBL" id="CAH63714.1"/>
    </source>
</evidence>
<dbReference type="HOGENOM" id="CLU_044538_2_1_0"/>
<dbReference type="GeneID" id="93024818"/>
<keyword evidence="2" id="KW-0378">Hydrolase</keyword>
<dbReference type="OrthoDB" id="9800940at2"/>
<protein>
    <submittedName>
        <fullName evidence="2">Hydrolase</fullName>
    </submittedName>
</protein>
<sequence length="273" mass="31070">MVNDVCRDTSSGKLTFLGSGNPEGIPVAFCSCAMCTGRQIRRLRSSVLITWAGKHFLIDSGPDFRQQMLENHIEKLDGVFLTHPHYDHIGGIDDLRVWYVLHQQSLPVVLSASTYKYLCQYRKHIVFPQGQDSALSAVLDFTILNERYGESTFLGLPFTYVTYYQKSCEVMGYRFGNLAYLTDMSRYDHEIVSYLSGVDTLILSVTCQQLPKVFSRQGYAHLTISQAEDFAALIGVKKVIFTHINHSLQKELANYSDKLWAYDGMEVSWSFVR</sequence>
<dbReference type="RefSeq" id="WP_006343920.1">
    <property type="nucleotide sequence ID" value="NC_004552.2"/>
</dbReference>
<dbReference type="eggNOG" id="COG1235">
    <property type="taxonomic scope" value="Bacteria"/>
</dbReference>
<dbReference type="InterPro" id="IPR001279">
    <property type="entry name" value="Metallo-B-lactamas"/>
</dbReference>
<reference evidence="2 3" key="1">
    <citation type="journal article" date="2005" name="Genome Res.">
        <title>The Chlamydophila abortus genome sequence reveals an array of variable proteins that contribute to interspecies variation.</title>
        <authorList>
            <person name="Thomson N.R."/>
            <person name="Yeats C."/>
            <person name="Bell K."/>
            <person name="Holden M.T.G."/>
            <person name="Bentley S.D."/>
            <person name="Livingstone M."/>
            <person name="Cerdeno-Tarraga A.M."/>
            <person name="Harris B."/>
            <person name="Doggett J."/>
            <person name="Ormond D."/>
            <person name="Mungal K."/>
            <person name="Clarke K."/>
            <person name="Feltwell T."/>
            <person name="Hance Z."/>
            <person name="Sanders M."/>
            <person name="Quail M.A."/>
            <person name="Price C."/>
            <person name="Parkhill J."/>
            <person name="Longbottom D."/>
        </authorList>
    </citation>
    <scope>NUCLEOTIDE SEQUENCE [LARGE SCALE GENOMIC DNA]</scope>
    <source>
        <strain evidence="3">DSM 27085 / S26/3</strain>
    </source>
</reference>
<keyword evidence="3" id="KW-1185">Reference proteome</keyword>
<dbReference type="PANTHER" id="PTHR42663">
    <property type="entry name" value="HYDROLASE C777.06C-RELATED-RELATED"/>
    <property type="match status" value="1"/>
</dbReference>
<dbReference type="Pfam" id="PF12706">
    <property type="entry name" value="Lactamase_B_2"/>
    <property type="match status" value="1"/>
</dbReference>
<feature type="domain" description="Metallo-beta-lactamase" evidence="1">
    <location>
        <begin position="43"/>
        <end position="243"/>
    </location>
</feature>
<dbReference type="SMART" id="SM00849">
    <property type="entry name" value="Lactamase_B"/>
    <property type="match status" value="1"/>
</dbReference>
<name>Q5L6K8_CHLAB</name>